<name>D0L165_HALNC</name>
<keyword evidence="1" id="KW-0812">Transmembrane</keyword>
<dbReference type="SUPFAM" id="SSF56317">
    <property type="entry name" value="Carbon-nitrogen hydrolase"/>
    <property type="match status" value="1"/>
</dbReference>
<dbReference type="Gene3D" id="3.60.110.10">
    <property type="entry name" value="Carbon-nitrogen hydrolase"/>
    <property type="match status" value="1"/>
</dbReference>
<dbReference type="Proteomes" id="UP000009102">
    <property type="component" value="Chromosome"/>
</dbReference>
<reference evidence="3 4" key="1">
    <citation type="submission" date="2009-10" db="EMBL/GenBank/DDBJ databases">
        <title>Complete sequence of Halothiobacillus neapolitanus c2.</title>
        <authorList>
            <consortium name="US DOE Joint Genome Institute"/>
            <person name="Lucas S."/>
            <person name="Copeland A."/>
            <person name="Lapidus A."/>
            <person name="Glavina del Rio T."/>
            <person name="Tice H."/>
            <person name="Bruce D."/>
            <person name="Goodwin L."/>
            <person name="Pitluck S."/>
            <person name="Davenport K."/>
            <person name="Brettin T."/>
            <person name="Detter J.C."/>
            <person name="Han C."/>
            <person name="Tapia R."/>
            <person name="Larimer F."/>
            <person name="Land M."/>
            <person name="Hauser L."/>
            <person name="Kyrpides N."/>
            <person name="Mikhailova N."/>
            <person name="Kerfeld C."/>
            <person name="Cannon G."/>
            <person name="Heinhort S."/>
        </authorList>
    </citation>
    <scope>NUCLEOTIDE SEQUENCE [LARGE SCALE GENOMIC DNA]</scope>
    <source>
        <strain evidence="4">ATCC 23641 / c2</strain>
    </source>
</reference>
<feature type="domain" description="CN hydrolase" evidence="2">
    <location>
        <begin position="272"/>
        <end position="384"/>
    </location>
</feature>
<feature type="transmembrane region" description="Helical" evidence="1">
    <location>
        <begin position="171"/>
        <end position="190"/>
    </location>
</feature>
<accession>D0L165</accession>
<feature type="transmembrane region" description="Helical" evidence="1">
    <location>
        <begin position="142"/>
        <end position="164"/>
    </location>
</feature>
<dbReference type="InterPro" id="IPR036526">
    <property type="entry name" value="C-N_Hydrolase_sf"/>
</dbReference>
<evidence type="ECO:0000259" key="2">
    <source>
        <dbReference type="Pfam" id="PF00795"/>
    </source>
</evidence>
<dbReference type="InterPro" id="IPR003010">
    <property type="entry name" value="C-N_Hydrolase"/>
</dbReference>
<keyword evidence="1" id="KW-0472">Membrane</keyword>
<proteinExistence type="predicted"/>
<evidence type="ECO:0000313" key="4">
    <source>
        <dbReference type="Proteomes" id="UP000009102"/>
    </source>
</evidence>
<keyword evidence="1" id="KW-1133">Transmembrane helix</keyword>
<feature type="transmembrane region" description="Helical" evidence="1">
    <location>
        <begin position="20"/>
        <end position="41"/>
    </location>
</feature>
<dbReference type="NCBIfam" id="NF010401">
    <property type="entry name" value="PRK13825.1-5"/>
    <property type="match status" value="1"/>
</dbReference>
<organism evidence="3 4">
    <name type="scientific">Halothiobacillus neapolitanus (strain ATCC 23641 / DSM 15147 / CIP 104769 / NCIMB 8539 / c2)</name>
    <name type="common">Thiobacillus neapolitanus</name>
    <dbReference type="NCBI Taxonomy" id="555778"/>
    <lineage>
        <taxon>Bacteria</taxon>
        <taxon>Pseudomonadati</taxon>
        <taxon>Pseudomonadota</taxon>
        <taxon>Gammaproteobacteria</taxon>
        <taxon>Chromatiales</taxon>
        <taxon>Halothiobacillaceae</taxon>
        <taxon>Halothiobacillus</taxon>
    </lineage>
</organism>
<dbReference type="OrthoDB" id="7058774at2"/>
<dbReference type="eggNOG" id="COG0815">
    <property type="taxonomic scope" value="Bacteria"/>
</dbReference>
<dbReference type="AlphaFoldDB" id="D0L165"/>
<dbReference type="HOGENOM" id="CLU_042375_0_0_6"/>
<keyword evidence="4" id="KW-1185">Reference proteome</keyword>
<evidence type="ECO:0000256" key="1">
    <source>
        <dbReference type="SAM" id="Phobius"/>
    </source>
</evidence>
<protein>
    <submittedName>
        <fullName evidence="3">TraB family protein</fullName>
    </submittedName>
</protein>
<dbReference type="STRING" id="555778.Hneap_1610"/>
<feature type="transmembrane region" description="Helical" evidence="1">
    <location>
        <begin position="84"/>
        <end position="104"/>
    </location>
</feature>
<dbReference type="KEGG" id="hna:Hneap_1610"/>
<dbReference type="EMBL" id="CP001801">
    <property type="protein sequence ID" value="ACX96438.1"/>
    <property type="molecule type" value="Genomic_DNA"/>
</dbReference>
<feature type="transmembrane region" description="Helical" evidence="1">
    <location>
        <begin position="116"/>
        <end position="136"/>
    </location>
</feature>
<gene>
    <name evidence="3" type="ordered locus">Hneap_1610</name>
</gene>
<dbReference type="RefSeq" id="WP_012824472.1">
    <property type="nucleotide sequence ID" value="NC_013422.1"/>
</dbReference>
<dbReference type="Pfam" id="PF00795">
    <property type="entry name" value="CN_hydrolase"/>
    <property type="match status" value="1"/>
</dbReference>
<sequence>MNRRLLSLWRIPAGLAVGYLAWNGTHPAILMLALAMPLLVMNSPSRATAGLTALAYYLGSAWDLPHGAAVFFGDNLGSGLLNTAGSYALWLGASLALSLPWWALWTSQSQWRGLRLLLALVLVALPPIGIVGWAWPLTATGLVLPGFGWIGLGLMAFWLVFLASMPASKQAMSVLLAALSFLIFLPVALVQRHDPAPLWQGQDTQLGWGSGSLYWVEMYEHTQALKTYIQPLAPHHNLLLPETVGGEWQAILPLWRNESARLNAQHSTVLMGVRQTYPQGYDNCLAAIGQHQGIKYCQRVPVPVSMWQPWDQATSAHPHWFSQPVFKLGNQTIAPLICYEQLLVWPVLQSFLHHPDLILASGNSWWSRQTHLPQIQIKAVHAWGRLFGVPVVTAMNY</sequence>
<evidence type="ECO:0000313" key="3">
    <source>
        <dbReference type="EMBL" id="ACX96438.1"/>
    </source>
</evidence>